<evidence type="ECO:0000313" key="2">
    <source>
        <dbReference type="Proteomes" id="UP000504637"/>
    </source>
</evidence>
<feature type="compositionally biased region" description="Polar residues" evidence="1">
    <location>
        <begin position="875"/>
        <end position="893"/>
    </location>
</feature>
<feature type="compositionally biased region" description="Basic and acidic residues" evidence="1">
    <location>
        <begin position="125"/>
        <end position="139"/>
    </location>
</feature>
<accession>A0A6J3M498</accession>
<feature type="compositionally biased region" description="Polar residues" evidence="1">
    <location>
        <begin position="1155"/>
        <end position="1167"/>
    </location>
</feature>
<protein>
    <submittedName>
        <fullName evidence="3">Uncharacterized protein</fullName>
    </submittedName>
</protein>
<feature type="compositionally biased region" description="Polar residues" evidence="1">
    <location>
        <begin position="855"/>
        <end position="864"/>
    </location>
</feature>
<feature type="region of interest" description="Disordered" evidence="1">
    <location>
        <begin position="915"/>
        <end position="952"/>
    </location>
</feature>
<dbReference type="RefSeq" id="XP_033458773.1">
    <property type="nucleotide sequence ID" value="XM_033607781.1"/>
</dbReference>
<keyword evidence="2" id="KW-1185">Reference proteome</keyword>
<feature type="region of interest" description="Disordered" evidence="1">
    <location>
        <begin position="1061"/>
        <end position="1131"/>
    </location>
</feature>
<feature type="compositionally biased region" description="Polar residues" evidence="1">
    <location>
        <begin position="517"/>
        <end position="536"/>
    </location>
</feature>
<evidence type="ECO:0000313" key="3">
    <source>
        <dbReference type="RefSeq" id="XP_033458773.1"/>
    </source>
</evidence>
<feature type="region of interest" description="Disordered" evidence="1">
    <location>
        <begin position="95"/>
        <end position="151"/>
    </location>
</feature>
<evidence type="ECO:0000256" key="1">
    <source>
        <dbReference type="SAM" id="MobiDB-lite"/>
    </source>
</evidence>
<feature type="compositionally biased region" description="Polar residues" evidence="1">
    <location>
        <begin position="777"/>
        <end position="789"/>
    </location>
</feature>
<sequence>MAEQIGHNVVNNFQSASGSPFADVAVNQKSVLAVSDSNSPSINVDSNTSQSSTPFGKTTNSDVGEPSAGNDAYAGRLEPQSALHDVAVQGRANDVHDDASQGEGVADDRSLADGSIDASANSDTDTSRADIQERKDASSHNRTNSMKKPATFSKVSVTRNFLAKTATAPTGVTSVKPGEKVSVLSVAALSAAKPRLVAKSGTALQNAQRLRPGADGSGGPDGSKVWNKNQPTRPPPPKQFTDEELKQQYGIHLANRLQSDEGGNESKWADIDEDEDDWAPEAVTWVDGTKSTLNIQESAPAAAPKTSSDGESTKEAPGNVTAAPLSQAPPQPAAPQKLPSSTPPPAAASSRPPPQTEAPASARPALTSMKRPEQHMKILRPGAAASMAKQNNATIGSASSDKPSLKAKSSAPPTKSPWAPVPKVESVSPINPPIQQTTTVRPLATQDARAYESATAAQPAREIAADTFDRSWRENEKGNRELYNSANGRYEPVPEGRRGNGRLEPSVRKPALLQRSAPGNETPESNQAQIGSQQDVGQGRRRGSSVSQTSAPQNRHIMANKVPEVLEHSAESATDVPQTAAVGPIADSSSVWAKQMPPQNVAPAEPSISVEDALKMQERVMREKRELAIKRRKEEEEREANAKQERLRAKLAALEGAGKSKKDREAEAAAAASTATKTVEDADARPNNASKIVAPTPPSAAVTESAPAAPQADARPYERIATKQPLTDSKAQKANTSDRQLLDENSTIAPEGTSEAAARSRLLPEPHNRDMFASSGPAFTSPPSFQQNPSDRKAQTAFGRSPNLASESTFSPWPKALSSTSVWGTSGIGNGTFDSSSNFAPLMGPSAGLPPPTGMSLQPTSRISPKTFPGEERSANMQQHQSPAQTQAPTSHSSESRKFASGIDSRGDMFANQSRLHVGSPAPGLGRPVHPPGPIGPPSRAHLQNDQTKSNSSLAQWHNLANEMPNQFRGHAEDNAVTNPNDVSSKSDGHIFRETFKKIAPAGDGRLGMPRRFESTEYTVHDKEGMSRAPLASSGRHATPLAPWAAPGANPIALVEGPEVSAQRNAISQQPPIAPPPSSSAQSAVLPPHLRPKAKFPTTPIESVIRPHGLSPPPPETESHPVNTGDVHHPQVRLPPPQARVRLPPSSAQLKAHASAQSAPNMTTARHPNNFGPPGANRPLVQNADWQLRFNGLFGRAAVSTETPPSPPKTPPKSIDSALAVAASSRMFMDDHHHTLFQGATVSLPSPKRTFTGAVVSLNSRGPFTKPISDYLFDEERSFGSRPVVVVPRNPRYKFAPHEPVVQNLPTSKDSRMSRATAFEAQSKESLPAWVFYKNPLGFHLKIPGTRLNNKLVKHTRVHDDSANARTRRTQDRPGYNKPEKGKGTKSNSNAPVADDEARKSGISEKATVRPSADNPTPSSVTRKAPVSFGAEKKTTWTKSARGGPRRSSTRPAAVSSS</sequence>
<dbReference type="GeneID" id="54365580"/>
<feature type="region of interest" description="Disordered" evidence="1">
    <location>
        <begin position="200"/>
        <end position="557"/>
    </location>
</feature>
<feature type="compositionally biased region" description="Polar residues" evidence="1">
    <location>
        <begin position="544"/>
        <end position="553"/>
    </location>
</feature>
<gene>
    <name evidence="3" type="ORF">K489DRAFT_411164</name>
</gene>
<feature type="region of interest" description="Disordered" evidence="1">
    <location>
        <begin position="1354"/>
        <end position="1458"/>
    </location>
</feature>
<feature type="compositionally biased region" description="Polar residues" evidence="1">
    <location>
        <begin position="388"/>
        <end position="402"/>
    </location>
</feature>
<feature type="compositionally biased region" description="Polar residues" evidence="1">
    <location>
        <begin position="942"/>
        <end position="952"/>
    </location>
</feature>
<feature type="region of interest" description="Disordered" evidence="1">
    <location>
        <begin position="654"/>
        <end position="900"/>
    </location>
</feature>
<feature type="compositionally biased region" description="Basic and acidic residues" evidence="1">
    <location>
        <begin position="658"/>
        <end position="667"/>
    </location>
</feature>
<reference evidence="3" key="1">
    <citation type="submission" date="2020-01" db="EMBL/GenBank/DDBJ databases">
        <authorList>
            <consortium name="DOE Joint Genome Institute"/>
            <person name="Haridas S."/>
            <person name="Albert R."/>
            <person name="Binder M."/>
            <person name="Bloem J."/>
            <person name="Labutti K."/>
            <person name="Salamov A."/>
            <person name="Andreopoulos B."/>
            <person name="Baker S.E."/>
            <person name="Barry K."/>
            <person name="Bills G."/>
            <person name="Bluhm B.H."/>
            <person name="Cannon C."/>
            <person name="Castanera R."/>
            <person name="Culley D.E."/>
            <person name="Daum C."/>
            <person name="Ezra D."/>
            <person name="Gonzalez J.B."/>
            <person name="Henrissat B."/>
            <person name="Kuo A."/>
            <person name="Liang C."/>
            <person name="Lipzen A."/>
            <person name="Lutzoni F."/>
            <person name="Magnuson J."/>
            <person name="Mondo S."/>
            <person name="Nolan M."/>
            <person name="Ohm R."/>
            <person name="Pangilinan J."/>
            <person name="Park H.-J."/>
            <person name="Ramirez L."/>
            <person name="Alfaro M."/>
            <person name="Sun H."/>
            <person name="Tritt A."/>
            <person name="Yoshinaga Y."/>
            <person name="Zwiers L.-H."/>
            <person name="Turgeon B.G."/>
            <person name="Goodwin S.B."/>
            <person name="Spatafora J.W."/>
            <person name="Crous P.W."/>
            <person name="Grigoriev I.V."/>
        </authorList>
    </citation>
    <scope>NUCLEOTIDE SEQUENCE</scope>
    <source>
        <strain evidence="3">CBS 342.82</strain>
    </source>
</reference>
<feature type="region of interest" description="Disordered" evidence="1">
    <location>
        <begin position="1146"/>
        <end position="1179"/>
    </location>
</feature>
<dbReference type="OrthoDB" id="5416983at2759"/>
<feature type="compositionally biased region" description="Polar residues" evidence="1">
    <location>
        <begin position="724"/>
        <end position="748"/>
    </location>
</feature>
<proteinExistence type="predicted"/>
<feature type="compositionally biased region" description="Polar residues" evidence="1">
    <location>
        <begin position="36"/>
        <end position="62"/>
    </location>
</feature>
<feature type="compositionally biased region" description="Basic and acidic residues" evidence="1">
    <location>
        <begin position="463"/>
        <end position="480"/>
    </location>
</feature>
<feature type="compositionally biased region" description="Pro residues" evidence="1">
    <location>
        <begin position="341"/>
        <end position="356"/>
    </location>
</feature>
<feature type="region of interest" description="Disordered" evidence="1">
    <location>
        <begin position="36"/>
        <end position="80"/>
    </location>
</feature>
<feature type="compositionally biased region" description="Polar residues" evidence="1">
    <location>
        <begin position="803"/>
        <end position="824"/>
    </location>
</feature>
<organism evidence="3">
    <name type="scientific">Dissoconium aciculare CBS 342.82</name>
    <dbReference type="NCBI Taxonomy" id="1314786"/>
    <lineage>
        <taxon>Eukaryota</taxon>
        <taxon>Fungi</taxon>
        <taxon>Dikarya</taxon>
        <taxon>Ascomycota</taxon>
        <taxon>Pezizomycotina</taxon>
        <taxon>Dothideomycetes</taxon>
        <taxon>Dothideomycetidae</taxon>
        <taxon>Mycosphaerellales</taxon>
        <taxon>Dissoconiaceae</taxon>
        <taxon>Dissoconium</taxon>
    </lineage>
</organism>
<dbReference type="Proteomes" id="UP000504637">
    <property type="component" value="Unplaced"/>
</dbReference>
<name>A0A6J3M498_9PEZI</name>
<reference evidence="3" key="2">
    <citation type="submission" date="2020-04" db="EMBL/GenBank/DDBJ databases">
        <authorList>
            <consortium name="NCBI Genome Project"/>
        </authorList>
    </citation>
    <scope>NUCLEOTIDE SEQUENCE</scope>
    <source>
        <strain evidence="3">CBS 342.82</strain>
    </source>
</reference>
<reference evidence="3" key="3">
    <citation type="submission" date="2025-08" db="UniProtKB">
        <authorList>
            <consortium name="RefSeq"/>
        </authorList>
    </citation>
    <scope>IDENTIFICATION</scope>
    <source>
        <strain evidence="3">CBS 342.82</strain>
    </source>
</reference>